<proteinExistence type="inferred from homology"/>
<name>A0A4D6MJP6_VIGUN</name>
<dbReference type="PANTHER" id="PTHR46913">
    <property type="entry name" value="RING-H2 FINGER PROTEIN ATL16"/>
    <property type="match status" value="1"/>
</dbReference>
<comment type="subcellular location">
    <subcellularLocation>
        <location evidence="2">Membrane</location>
        <topology evidence="2">Single-pass membrane protein</topology>
    </subcellularLocation>
</comment>
<dbReference type="GO" id="GO:0008270">
    <property type="term" value="F:zinc ion binding"/>
    <property type="evidence" value="ECO:0007669"/>
    <property type="project" value="UniProtKB-KW"/>
</dbReference>
<evidence type="ECO:0000313" key="17">
    <source>
        <dbReference type="EMBL" id="QCE00921.1"/>
    </source>
</evidence>
<dbReference type="EC" id="2.3.2.27" evidence="4"/>
<dbReference type="PANTHER" id="PTHR46913:SF1">
    <property type="entry name" value="RING-H2 FINGER PROTEIN ATL16"/>
    <property type="match status" value="1"/>
</dbReference>
<comment type="pathway">
    <text evidence="3">Protein modification; protein ubiquitination.</text>
</comment>
<evidence type="ECO:0000256" key="5">
    <source>
        <dbReference type="ARBA" id="ARBA00022679"/>
    </source>
</evidence>
<dbReference type="Gene3D" id="3.30.40.10">
    <property type="entry name" value="Zinc/RING finger domain, C3HC4 (zinc finger)"/>
    <property type="match status" value="1"/>
</dbReference>
<keyword evidence="5" id="KW-0808">Transferase</keyword>
<keyword evidence="18" id="KW-1185">Reference proteome</keyword>
<dbReference type="Pfam" id="PF13639">
    <property type="entry name" value="zf-RING_2"/>
    <property type="match status" value="1"/>
</dbReference>
<keyword evidence="9" id="KW-0833">Ubl conjugation pathway</keyword>
<evidence type="ECO:0000256" key="6">
    <source>
        <dbReference type="ARBA" id="ARBA00022692"/>
    </source>
</evidence>
<feature type="transmembrane region" description="Helical" evidence="15">
    <location>
        <begin position="27"/>
        <end position="49"/>
    </location>
</feature>
<comment type="catalytic activity">
    <reaction evidence="1">
        <text>S-ubiquitinyl-[E2 ubiquitin-conjugating enzyme]-L-cysteine + [acceptor protein]-L-lysine = [E2 ubiquitin-conjugating enzyme]-L-cysteine + N(6)-ubiquitinyl-[acceptor protein]-L-lysine.</text>
        <dbReference type="EC" id="2.3.2.27"/>
    </reaction>
</comment>
<evidence type="ECO:0000256" key="15">
    <source>
        <dbReference type="SAM" id="Phobius"/>
    </source>
</evidence>
<keyword evidence="8 14" id="KW-0863">Zinc-finger</keyword>
<dbReference type="GO" id="GO:0061630">
    <property type="term" value="F:ubiquitin protein ligase activity"/>
    <property type="evidence" value="ECO:0007669"/>
    <property type="project" value="UniProtKB-EC"/>
</dbReference>
<organism evidence="17 18">
    <name type="scientific">Vigna unguiculata</name>
    <name type="common">Cowpea</name>
    <dbReference type="NCBI Taxonomy" id="3917"/>
    <lineage>
        <taxon>Eukaryota</taxon>
        <taxon>Viridiplantae</taxon>
        <taxon>Streptophyta</taxon>
        <taxon>Embryophyta</taxon>
        <taxon>Tracheophyta</taxon>
        <taxon>Spermatophyta</taxon>
        <taxon>Magnoliopsida</taxon>
        <taxon>eudicotyledons</taxon>
        <taxon>Gunneridae</taxon>
        <taxon>Pentapetalae</taxon>
        <taxon>rosids</taxon>
        <taxon>fabids</taxon>
        <taxon>Fabales</taxon>
        <taxon>Fabaceae</taxon>
        <taxon>Papilionoideae</taxon>
        <taxon>50 kb inversion clade</taxon>
        <taxon>NPAAA clade</taxon>
        <taxon>indigoferoid/millettioid clade</taxon>
        <taxon>Phaseoleae</taxon>
        <taxon>Vigna</taxon>
    </lineage>
</organism>
<dbReference type="SUPFAM" id="SSF57850">
    <property type="entry name" value="RING/U-box"/>
    <property type="match status" value="1"/>
</dbReference>
<evidence type="ECO:0000256" key="10">
    <source>
        <dbReference type="ARBA" id="ARBA00022833"/>
    </source>
</evidence>
<keyword evidence="7" id="KW-0479">Metal-binding</keyword>
<keyword evidence="10" id="KW-0862">Zinc</keyword>
<gene>
    <name evidence="17" type="ORF">DEO72_LG7g2212</name>
</gene>
<evidence type="ECO:0000256" key="4">
    <source>
        <dbReference type="ARBA" id="ARBA00012483"/>
    </source>
</evidence>
<evidence type="ECO:0000256" key="7">
    <source>
        <dbReference type="ARBA" id="ARBA00022723"/>
    </source>
</evidence>
<dbReference type="Proteomes" id="UP000501690">
    <property type="component" value="Linkage Group LG7"/>
</dbReference>
<dbReference type="Gramene" id="Vigun08g121900.1.v1.2">
    <property type="protein sequence ID" value="Vigun08g121900.1.v1.2.CDS.1"/>
    <property type="gene ID" value="Vigun08g121900.v1.2"/>
</dbReference>
<evidence type="ECO:0000259" key="16">
    <source>
        <dbReference type="PROSITE" id="PS50089"/>
    </source>
</evidence>
<dbReference type="SMART" id="SM00184">
    <property type="entry name" value="RING"/>
    <property type="match status" value="1"/>
</dbReference>
<dbReference type="FunFam" id="3.30.40.10:FF:000609">
    <property type="entry name" value="RING-H2 finger protein ATL1"/>
    <property type="match status" value="1"/>
</dbReference>
<evidence type="ECO:0000256" key="2">
    <source>
        <dbReference type="ARBA" id="ARBA00004167"/>
    </source>
</evidence>
<dbReference type="CDD" id="cd16461">
    <property type="entry name" value="RING-H2_EL5-like"/>
    <property type="match status" value="1"/>
</dbReference>
<dbReference type="InterPro" id="IPR001841">
    <property type="entry name" value="Znf_RING"/>
</dbReference>
<keyword evidence="11 15" id="KW-1133">Transmembrane helix</keyword>
<dbReference type="InterPro" id="IPR013083">
    <property type="entry name" value="Znf_RING/FYVE/PHD"/>
</dbReference>
<dbReference type="EMBL" id="CP039351">
    <property type="protein sequence ID" value="QCE00921.1"/>
    <property type="molecule type" value="Genomic_DNA"/>
</dbReference>
<dbReference type="PROSITE" id="PS50089">
    <property type="entry name" value="ZF_RING_2"/>
    <property type="match status" value="1"/>
</dbReference>
<dbReference type="UniPathway" id="UPA00143"/>
<evidence type="ECO:0000256" key="12">
    <source>
        <dbReference type="ARBA" id="ARBA00023136"/>
    </source>
</evidence>
<evidence type="ECO:0000256" key="14">
    <source>
        <dbReference type="PROSITE-ProRule" id="PRU00175"/>
    </source>
</evidence>
<dbReference type="OrthoDB" id="8062037at2759"/>
<dbReference type="GO" id="GO:0016020">
    <property type="term" value="C:membrane"/>
    <property type="evidence" value="ECO:0007669"/>
    <property type="project" value="UniProtKB-SubCell"/>
</dbReference>
<evidence type="ECO:0000313" key="18">
    <source>
        <dbReference type="Proteomes" id="UP000501690"/>
    </source>
</evidence>
<evidence type="ECO:0000256" key="9">
    <source>
        <dbReference type="ARBA" id="ARBA00022786"/>
    </source>
</evidence>
<evidence type="ECO:0000256" key="13">
    <source>
        <dbReference type="ARBA" id="ARBA00024209"/>
    </source>
</evidence>
<sequence length="233" mass="25516">MPTQSESPSNSLSQLAQSVFSDNNSSIMLAAVLSLLLVILFVLLLHVYAKWFLSQSQLRSHTRRWRTPVTVSDVLEPSHFHSINIEASPTCTKGLDLATVSAIPMFVHKTEKTEELECVICLSVIEEGEIGRKLPKCGHAFHVECIDMWFTSHCNCPICRASILGSDDSQPGSGDVLEVVVVTPGYEISEREIGAMSDSVPENSSSLLSFSLKRLLSKVFLSPDHVTGLDASQ</sequence>
<reference evidence="17 18" key="1">
    <citation type="submission" date="2019-04" db="EMBL/GenBank/DDBJ databases">
        <title>An improved genome assembly and genetic linkage map for asparagus bean, Vigna unguiculata ssp. sesquipedialis.</title>
        <authorList>
            <person name="Xia Q."/>
            <person name="Zhang R."/>
            <person name="Dong Y."/>
        </authorList>
    </citation>
    <scope>NUCLEOTIDE SEQUENCE [LARGE SCALE GENOMIC DNA]</scope>
    <source>
        <tissue evidence="17">Leaf</tissue>
    </source>
</reference>
<accession>A0A4D6MJP6</accession>
<evidence type="ECO:0000256" key="3">
    <source>
        <dbReference type="ARBA" id="ARBA00004906"/>
    </source>
</evidence>
<protein>
    <recommendedName>
        <fullName evidence="4">RING-type E3 ubiquitin transferase</fullName>
        <ecNumber evidence="4">2.3.2.27</ecNumber>
    </recommendedName>
</protein>
<keyword evidence="12 15" id="KW-0472">Membrane</keyword>
<comment type="similarity">
    <text evidence="13">Belongs to the RING-type zinc finger family. ATL subfamily.</text>
</comment>
<evidence type="ECO:0000256" key="1">
    <source>
        <dbReference type="ARBA" id="ARBA00000900"/>
    </source>
</evidence>
<dbReference type="AlphaFoldDB" id="A0A4D6MJP6"/>
<dbReference type="InterPro" id="IPR044600">
    <property type="entry name" value="ATL1/ATL16-like"/>
</dbReference>
<evidence type="ECO:0000256" key="8">
    <source>
        <dbReference type="ARBA" id="ARBA00022771"/>
    </source>
</evidence>
<evidence type="ECO:0000256" key="11">
    <source>
        <dbReference type="ARBA" id="ARBA00022989"/>
    </source>
</evidence>
<dbReference type="GO" id="GO:0016567">
    <property type="term" value="P:protein ubiquitination"/>
    <property type="evidence" value="ECO:0007669"/>
    <property type="project" value="UniProtKB-UniPathway"/>
</dbReference>
<feature type="domain" description="RING-type" evidence="16">
    <location>
        <begin position="118"/>
        <end position="160"/>
    </location>
</feature>
<keyword evidence="6 15" id="KW-0812">Transmembrane</keyword>